<organism evidence="1">
    <name type="scientific">marine metagenome</name>
    <dbReference type="NCBI Taxonomy" id="408172"/>
    <lineage>
        <taxon>unclassified sequences</taxon>
        <taxon>metagenomes</taxon>
        <taxon>ecological metagenomes</taxon>
    </lineage>
</organism>
<name>A0A383F1P3_9ZZZZ</name>
<gene>
    <name evidence="1" type="ORF">METZ01_LOCUS515713</name>
</gene>
<dbReference type="AlphaFoldDB" id="A0A383F1P3"/>
<proteinExistence type="predicted"/>
<evidence type="ECO:0008006" key="2">
    <source>
        <dbReference type="Google" id="ProtNLM"/>
    </source>
</evidence>
<dbReference type="EMBL" id="UINC01230645">
    <property type="protein sequence ID" value="SVE62859.1"/>
    <property type="molecule type" value="Genomic_DNA"/>
</dbReference>
<protein>
    <recommendedName>
        <fullName evidence="2">Serine aminopeptidase S33 domain-containing protein</fullName>
    </recommendedName>
</protein>
<reference evidence="1" key="1">
    <citation type="submission" date="2018-05" db="EMBL/GenBank/DDBJ databases">
        <authorList>
            <person name="Lanie J.A."/>
            <person name="Ng W.-L."/>
            <person name="Kazmierczak K.M."/>
            <person name="Andrzejewski T.M."/>
            <person name="Davidsen T.M."/>
            <person name="Wayne K.J."/>
            <person name="Tettelin H."/>
            <person name="Glass J.I."/>
            <person name="Rusch D."/>
            <person name="Podicherti R."/>
            <person name="Tsui H.-C.T."/>
            <person name="Winkler M.E."/>
        </authorList>
    </citation>
    <scope>NUCLEOTIDE SEQUENCE</scope>
</reference>
<sequence>MSNFKYLKISKSKKLRYLSINRSSNLSIVFLHGFMSDIEGDKTKNFLKYSKKRGLGFLAVEYSG</sequence>
<accession>A0A383F1P3</accession>
<feature type="non-terminal residue" evidence="1">
    <location>
        <position position="64"/>
    </location>
</feature>
<evidence type="ECO:0000313" key="1">
    <source>
        <dbReference type="EMBL" id="SVE62859.1"/>
    </source>
</evidence>